<feature type="region of interest" description="Disordered" evidence="1">
    <location>
        <begin position="125"/>
        <end position="171"/>
    </location>
</feature>
<dbReference type="EMBL" id="JANBUO010002056">
    <property type="protein sequence ID" value="KAJ2795888.1"/>
    <property type="molecule type" value="Genomic_DNA"/>
</dbReference>
<comment type="caution">
    <text evidence="2">The sequence shown here is derived from an EMBL/GenBank/DDBJ whole genome shotgun (WGS) entry which is preliminary data.</text>
</comment>
<dbReference type="GO" id="GO:0016787">
    <property type="term" value="F:hydrolase activity"/>
    <property type="evidence" value="ECO:0007669"/>
    <property type="project" value="UniProtKB-KW"/>
</dbReference>
<organism evidence="2 3">
    <name type="scientific">Coemansia guatemalensis</name>
    <dbReference type="NCBI Taxonomy" id="2761395"/>
    <lineage>
        <taxon>Eukaryota</taxon>
        <taxon>Fungi</taxon>
        <taxon>Fungi incertae sedis</taxon>
        <taxon>Zoopagomycota</taxon>
        <taxon>Kickxellomycotina</taxon>
        <taxon>Kickxellomycetes</taxon>
        <taxon>Kickxellales</taxon>
        <taxon>Kickxellaceae</taxon>
        <taxon>Coemansia</taxon>
    </lineage>
</organism>
<sequence length="187" mass="19139">EAIWRKQCEKRWLDHVVIQQGRFDPNAASAAPGASSADQHSRPAGSPPAAALSVGDWYSLANSVLQQSSGAATGDAEIETPARPGGAAVSERDAARVLSAAEDEVDAAALKVAITEVARADALDLGDDHLSPPSTAGVNADANADINGTAAPVTSEKGAEDGDEGYDDGIGHIDDYMVRFVSSEEAG</sequence>
<keyword evidence="3" id="KW-1185">Reference proteome</keyword>
<feature type="region of interest" description="Disordered" evidence="1">
    <location>
        <begin position="26"/>
        <end position="50"/>
    </location>
</feature>
<evidence type="ECO:0000313" key="3">
    <source>
        <dbReference type="Proteomes" id="UP001140094"/>
    </source>
</evidence>
<reference evidence="2" key="1">
    <citation type="submission" date="2022-07" db="EMBL/GenBank/DDBJ databases">
        <title>Phylogenomic reconstructions and comparative analyses of Kickxellomycotina fungi.</title>
        <authorList>
            <person name="Reynolds N.K."/>
            <person name="Stajich J.E."/>
            <person name="Barry K."/>
            <person name="Grigoriev I.V."/>
            <person name="Crous P."/>
            <person name="Smith M.E."/>
        </authorList>
    </citation>
    <scope>NUCLEOTIDE SEQUENCE</scope>
    <source>
        <strain evidence="2">NRRL 1565</strain>
    </source>
</reference>
<dbReference type="Proteomes" id="UP001140094">
    <property type="component" value="Unassembled WGS sequence"/>
</dbReference>
<accession>A0A9W8LQI4</accession>
<dbReference type="EC" id="3.6.4.12" evidence="2"/>
<name>A0A9W8LQI4_9FUNG</name>
<dbReference type="OrthoDB" id="372624at2759"/>
<feature type="compositionally biased region" description="Low complexity" evidence="1">
    <location>
        <begin position="27"/>
        <end position="37"/>
    </location>
</feature>
<dbReference type="GO" id="GO:0003678">
    <property type="term" value="F:DNA helicase activity"/>
    <property type="evidence" value="ECO:0007669"/>
    <property type="project" value="UniProtKB-EC"/>
</dbReference>
<dbReference type="AlphaFoldDB" id="A0A9W8LQI4"/>
<evidence type="ECO:0000256" key="1">
    <source>
        <dbReference type="SAM" id="MobiDB-lite"/>
    </source>
</evidence>
<protein>
    <submittedName>
        <fullName evidence="2">Swr1 complex component</fullName>
        <ecNumber evidence="2">3.6.4.12</ecNumber>
    </submittedName>
</protein>
<feature type="non-terminal residue" evidence="2">
    <location>
        <position position="1"/>
    </location>
</feature>
<proteinExistence type="predicted"/>
<feature type="region of interest" description="Disordered" evidence="1">
    <location>
        <begin position="71"/>
        <end position="91"/>
    </location>
</feature>
<evidence type="ECO:0000313" key="2">
    <source>
        <dbReference type="EMBL" id="KAJ2795888.1"/>
    </source>
</evidence>
<keyword evidence="2" id="KW-0378">Hydrolase</keyword>
<gene>
    <name evidence="2" type="primary">SWR1_1</name>
    <name evidence="2" type="ORF">H4R20_005724</name>
</gene>